<protein>
    <submittedName>
        <fullName evidence="1">RNA-binding protein Musashi-like protein 2</fullName>
    </submittedName>
</protein>
<reference evidence="1" key="1">
    <citation type="submission" date="2020-04" db="EMBL/GenBank/DDBJ databases">
        <title>A chromosome-scale assembly and high-density genetic map of the yellow drum (Nibea albiflora) genome.</title>
        <authorList>
            <person name="Xu D."/>
            <person name="Zhang W."/>
            <person name="Chen R."/>
            <person name="Tan P."/>
            <person name="Wang L."/>
            <person name="Song H."/>
            <person name="Tian L."/>
            <person name="Zhu Q."/>
            <person name="Wang B."/>
        </authorList>
    </citation>
    <scope>NUCLEOTIDE SEQUENCE</scope>
    <source>
        <strain evidence="1">ZJHYS-2018</strain>
    </source>
</reference>
<comment type="caution">
    <text evidence="1">The sequence shown here is derived from an EMBL/GenBank/DDBJ whole genome shotgun (WGS) entry which is preliminary data.</text>
</comment>
<dbReference type="Proteomes" id="UP000805704">
    <property type="component" value="Chromosome 19"/>
</dbReference>
<name>A0ACB7F2B3_NIBAL</name>
<dbReference type="EMBL" id="CM024807">
    <property type="protein sequence ID" value="KAG8008307.1"/>
    <property type="molecule type" value="Genomic_DNA"/>
</dbReference>
<sequence length="235" mass="23830">MGGRALLVVSVVVWFGPDPGGYNGAVENVLSVDGGAACSSRKEYGNKGHPKEVMFPPGTRGRARGLPYTMDAFMLGMGMLSYPNIVATYGRGYTGFAPSYSYQFPGFPATAYGPVAAAAVAAARGSGRGARGRGGYLAYPQSTGPGLPDYGFYSAPSDQRGGPCSFADYGSLGPQAAQMLHSTNPSRPGGFPGANSPGPVADLYGPSSQDSAVGNYISAASPQPGSGFGPSITVS</sequence>
<proteinExistence type="predicted"/>
<accession>A0ACB7F2B3</accession>
<evidence type="ECO:0000313" key="1">
    <source>
        <dbReference type="EMBL" id="KAG8008307.1"/>
    </source>
</evidence>
<evidence type="ECO:0000313" key="2">
    <source>
        <dbReference type="Proteomes" id="UP000805704"/>
    </source>
</evidence>
<organism evidence="1 2">
    <name type="scientific">Nibea albiflora</name>
    <name type="common">Yellow drum</name>
    <name type="synonym">Corvina albiflora</name>
    <dbReference type="NCBI Taxonomy" id="240163"/>
    <lineage>
        <taxon>Eukaryota</taxon>
        <taxon>Metazoa</taxon>
        <taxon>Chordata</taxon>
        <taxon>Craniata</taxon>
        <taxon>Vertebrata</taxon>
        <taxon>Euteleostomi</taxon>
        <taxon>Actinopterygii</taxon>
        <taxon>Neopterygii</taxon>
        <taxon>Teleostei</taxon>
        <taxon>Neoteleostei</taxon>
        <taxon>Acanthomorphata</taxon>
        <taxon>Eupercaria</taxon>
        <taxon>Sciaenidae</taxon>
        <taxon>Nibea</taxon>
    </lineage>
</organism>
<feature type="non-terminal residue" evidence="1">
    <location>
        <position position="235"/>
    </location>
</feature>
<gene>
    <name evidence="1" type="primary">MSI2</name>
    <name evidence="1" type="ORF">GBF38_019418</name>
</gene>
<keyword evidence="2" id="KW-1185">Reference proteome</keyword>